<gene>
    <name evidence="1" type="ordered locus">CJA_1879</name>
</gene>
<dbReference type="HOGENOM" id="CLU_3364032_0_0_6"/>
<evidence type="ECO:0000313" key="1">
    <source>
        <dbReference type="EMBL" id="ACE83472.1"/>
    </source>
</evidence>
<reference evidence="1 2" key="1">
    <citation type="journal article" date="2008" name="J. Bacteriol.">
        <title>Insights into plant cell wall degradation from the genome sequence of the soil bacterium Cellvibrio japonicus.</title>
        <authorList>
            <person name="Deboy R.T."/>
            <person name="Mongodin E.F."/>
            <person name="Fouts D.E."/>
            <person name="Tailford L.E."/>
            <person name="Khouri H."/>
            <person name="Emerson J.B."/>
            <person name="Mohamoud Y."/>
            <person name="Watkins K."/>
            <person name="Henrissat B."/>
            <person name="Gilbert H.J."/>
            <person name="Nelson K.E."/>
        </authorList>
    </citation>
    <scope>NUCLEOTIDE SEQUENCE [LARGE SCALE GENOMIC DNA]</scope>
    <source>
        <strain evidence="1 2">Ueda107</strain>
    </source>
</reference>
<dbReference type="Proteomes" id="UP000001036">
    <property type="component" value="Chromosome"/>
</dbReference>
<name>B3PGM8_CELJU</name>
<dbReference type="AlphaFoldDB" id="B3PGM8"/>
<evidence type="ECO:0000313" key="2">
    <source>
        <dbReference type="Proteomes" id="UP000001036"/>
    </source>
</evidence>
<sequence length="35" mass="4078">MFLIFYTMNFLLQNGPDLLISLDFVACICIRSLHD</sequence>
<dbReference type="KEGG" id="cja:CJA_1879"/>
<dbReference type="EMBL" id="CP000934">
    <property type="protein sequence ID" value="ACE83472.1"/>
    <property type="molecule type" value="Genomic_DNA"/>
</dbReference>
<accession>B3PGM8</accession>
<organism evidence="1 2">
    <name type="scientific">Cellvibrio japonicus (strain Ueda107)</name>
    <name type="common">Pseudomonas fluorescens subsp. cellulosa</name>
    <dbReference type="NCBI Taxonomy" id="498211"/>
    <lineage>
        <taxon>Bacteria</taxon>
        <taxon>Pseudomonadati</taxon>
        <taxon>Pseudomonadota</taxon>
        <taxon>Gammaproteobacteria</taxon>
        <taxon>Cellvibrionales</taxon>
        <taxon>Cellvibrionaceae</taxon>
        <taxon>Cellvibrio</taxon>
    </lineage>
</organism>
<keyword evidence="2" id="KW-1185">Reference proteome</keyword>
<protein>
    <submittedName>
        <fullName evidence="1">Uncharacterized protein</fullName>
    </submittedName>
</protein>
<dbReference type="STRING" id="498211.CJA_1879"/>
<proteinExistence type="predicted"/>